<feature type="signal peptide" evidence="1">
    <location>
        <begin position="1"/>
        <end position="21"/>
    </location>
</feature>
<gene>
    <name evidence="2" type="ORF">J8H85_15490</name>
</gene>
<sequence>MKKQVSIILVLFCTTFMFAQKADILKGDWKNLKGIKEFNLVFDYSNLEIPKFENEEAFLKDKMDKRNEKEPGDGERFKKSWFADREDRYEPKFIESFNKRWENNEVQVGKDLADAEYTIKIHTTFMYPGYNVGVMRQNSKIDAILSFYKNDNPSEIIFEIKYTKAEGYGAFGNDYNSGYRISEAYAKLAKTFAAHLEKKAK</sequence>
<accession>A0ABS4BXC8</accession>
<organism evidence="2 3">
    <name type="scientific">Mariniflexile gromovii</name>
    <dbReference type="NCBI Taxonomy" id="362523"/>
    <lineage>
        <taxon>Bacteria</taxon>
        <taxon>Pseudomonadati</taxon>
        <taxon>Bacteroidota</taxon>
        <taxon>Flavobacteriia</taxon>
        <taxon>Flavobacteriales</taxon>
        <taxon>Flavobacteriaceae</taxon>
        <taxon>Mariniflexile</taxon>
    </lineage>
</organism>
<name>A0ABS4BXC8_9FLAO</name>
<feature type="chain" id="PRO_5046149747" description="DUF4468 domain-containing protein" evidence="1">
    <location>
        <begin position="22"/>
        <end position="201"/>
    </location>
</feature>
<evidence type="ECO:0000256" key="1">
    <source>
        <dbReference type="SAM" id="SignalP"/>
    </source>
</evidence>
<keyword evidence="3" id="KW-1185">Reference proteome</keyword>
<comment type="caution">
    <text evidence="2">The sequence shown here is derived from an EMBL/GenBank/DDBJ whole genome shotgun (WGS) entry which is preliminary data.</text>
</comment>
<keyword evidence="1" id="KW-0732">Signal</keyword>
<dbReference type="Proteomes" id="UP000670776">
    <property type="component" value="Unassembled WGS sequence"/>
</dbReference>
<proteinExistence type="predicted"/>
<reference evidence="2 3" key="1">
    <citation type="submission" date="2021-04" db="EMBL/GenBank/DDBJ databases">
        <title>Mariniflexile gromovii gen. nov., sp. nov., a gliding bacterium isolated from the sea urchin Strongylocentrotus intermedius.</title>
        <authorList>
            <person name="Ko S."/>
            <person name="Le V."/>
            <person name="Ahn C.-Y."/>
            <person name="Oh H.-M."/>
        </authorList>
    </citation>
    <scope>NUCLEOTIDE SEQUENCE [LARGE SCALE GENOMIC DNA]</scope>
    <source>
        <strain evidence="2 3">KCTC 12570</strain>
    </source>
</reference>
<dbReference type="EMBL" id="JAGJCB010000019">
    <property type="protein sequence ID" value="MBP0905236.1"/>
    <property type="molecule type" value="Genomic_DNA"/>
</dbReference>
<evidence type="ECO:0000313" key="2">
    <source>
        <dbReference type="EMBL" id="MBP0905236.1"/>
    </source>
</evidence>
<evidence type="ECO:0008006" key="4">
    <source>
        <dbReference type="Google" id="ProtNLM"/>
    </source>
</evidence>
<evidence type="ECO:0000313" key="3">
    <source>
        <dbReference type="Proteomes" id="UP000670776"/>
    </source>
</evidence>
<protein>
    <recommendedName>
        <fullName evidence="4">DUF4468 domain-containing protein</fullName>
    </recommendedName>
</protein>
<dbReference type="RefSeq" id="WP_209656124.1">
    <property type="nucleotide sequence ID" value="NZ_JAGJCB010000019.1"/>
</dbReference>